<feature type="chain" id="PRO_5037979169" evidence="1">
    <location>
        <begin position="24"/>
        <end position="404"/>
    </location>
</feature>
<dbReference type="Proteomes" id="UP000650081">
    <property type="component" value="Unassembled WGS sequence"/>
</dbReference>
<dbReference type="AlphaFoldDB" id="A0A923PHI2"/>
<sequence length="404" mass="43590">MKKNCLYFCFLLILFLNGVSTLAGQNIVNGDFENAQFQLLTPFRQVIPGGDGVIGWSVESGNIDYIGSYWTPSSGNRSIDLNGSESGSISQSFATQIGKEYYIKFDFAGNPVCDSPLEKVLEVSVGSTREVYLFNTSARSINDLGWEPRVFTFTAVAAVSSVRFLSKNGGFCGPAIDNVELVDCAGVREGQSIKDECGECLEPTDINFNRICLDCYGVINGDAIVDDCGVCLPPSAPDFNNCLDCAGAINGSSIIDQCGQCVDSLAANFNECLDCAGIPFGESFFNECGQCYTPGIPINAGECDNRKLIYIPTSFSPNGDGINDEFKFFEGVGRVAEVLTYEIYNRWGGKVYIAANFDIASSVEWWDGTSGNSKLEEGVYIYVSQIAFASGAVLSYSGGVHLVR</sequence>
<dbReference type="RefSeq" id="WP_187466258.1">
    <property type="nucleotide sequence ID" value="NZ_JACSIT010000091.1"/>
</dbReference>
<comment type="caution">
    <text evidence="3">The sequence shown here is derived from an EMBL/GenBank/DDBJ whole genome shotgun (WGS) entry which is preliminary data.</text>
</comment>
<keyword evidence="4" id="KW-1185">Reference proteome</keyword>
<evidence type="ECO:0000313" key="3">
    <source>
        <dbReference type="EMBL" id="MBC6994172.1"/>
    </source>
</evidence>
<dbReference type="NCBIfam" id="TIGR04362">
    <property type="entry name" value="choice_anch_C"/>
    <property type="match status" value="1"/>
</dbReference>
<reference evidence="3" key="1">
    <citation type="submission" date="2020-08" db="EMBL/GenBank/DDBJ databases">
        <title>Lewinella bacteria from marine environments.</title>
        <authorList>
            <person name="Zhong Y."/>
        </authorList>
    </citation>
    <scope>NUCLEOTIDE SEQUENCE</scope>
    <source>
        <strain evidence="3">KCTC 42187</strain>
    </source>
</reference>
<keyword evidence="1" id="KW-0732">Signal</keyword>
<dbReference type="Pfam" id="PF13585">
    <property type="entry name" value="CHU_C"/>
    <property type="match status" value="1"/>
</dbReference>
<evidence type="ECO:0000259" key="2">
    <source>
        <dbReference type="Pfam" id="PF04862"/>
    </source>
</evidence>
<evidence type="ECO:0000256" key="1">
    <source>
        <dbReference type="SAM" id="SignalP"/>
    </source>
</evidence>
<dbReference type="Pfam" id="PF04862">
    <property type="entry name" value="DUF642"/>
    <property type="match status" value="1"/>
</dbReference>
<organism evidence="3 4">
    <name type="scientific">Neolewinella lacunae</name>
    <dbReference type="NCBI Taxonomy" id="1517758"/>
    <lineage>
        <taxon>Bacteria</taxon>
        <taxon>Pseudomonadati</taxon>
        <taxon>Bacteroidota</taxon>
        <taxon>Saprospiria</taxon>
        <taxon>Saprospirales</taxon>
        <taxon>Lewinellaceae</taxon>
        <taxon>Neolewinella</taxon>
    </lineage>
</organism>
<dbReference type="Gene3D" id="2.60.120.260">
    <property type="entry name" value="Galactose-binding domain-like"/>
    <property type="match status" value="1"/>
</dbReference>
<gene>
    <name evidence="3" type="ORF">H9S92_08365</name>
</gene>
<dbReference type="InterPro" id="IPR006946">
    <property type="entry name" value="DGR2-like_dom"/>
</dbReference>
<dbReference type="InterPro" id="IPR027576">
    <property type="entry name" value="Choice_anch_C_dom"/>
</dbReference>
<proteinExistence type="predicted"/>
<name>A0A923PHI2_9BACT</name>
<feature type="signal peptide" evidence="1">
    <location>
        <begin position="1"/>
        <end position="23"/>
    </location>
</feature>
<evidence type="ECO:0000313" key="4">
    <source>
        <dbReference type="Proteomes" id="UP000650081"/>
    </source>
</evidence>
<dbReference type="EMBL" id="JACSIT010000091">
    <property type="protein sequence ID" value="MBC6994172.1"/>
    <property type="molecule type" value="Genomic_DNA"/>
</dbReference>
<accession>A0A923PHI2</accession>
<protein>
    <submittedName>
        <fullName evidence="3">Choice-of-anchor C family protein</fullName>
    </submittedName>
</protein>
<feature type="domain" description="DUF642" evidence="2">
    <location>
        <begin position="27"/>
        <end position="180"/>
    </location>
</feature>